<dbReference type="PANTHER" id="PTHR43790:SF3">
    <property type="entry name" value="D-ALLOSE IMPORT ATP-BINDING PROTEIN ALSA-RELATED"/>
    <property type="match status" value="1"/>
</dbReference>
<dbReference type="Proteomes" id="UP000268844">
    <property type="component" value="Unassembled WGS sequence"/>
</dbReference>
<dbReference type="InterPro" id="IPR017871">
    <property type="entry name" value="ABC_transporter-like_CS"/>
</dbReference>
<dbReference type="FunFam" id="3.40.50.300:FF:000127">
    <property type="entry name" value="Ribose import ATP-binding protein RbsA"/>
    <property type="match status" value="1"/>
</dbReference>
<evidence type="ECO:0000256" key="4">
    <source>
        <dbReference type="ARBA" id="ARBA00022475"/>
    </source>
</evidence>
<dbReference type="SUPFAM" id="SSF52540">
    <property type="entry name" value="P-loop containing nucleoside triphosphate hydrolases"/>
    <property type="match status" value="2"/>
</dbReference>
<dbReference type="InterPro" id="IPR003439">
    <property type="entry name" value="ABC_transporter-like_ATP-bd"/>
</dbReference>
<evidence type="ECO:0000256" key="2">
    <source>
        <dbReference type="ARBA" id="ARBA00005417"/>
    </source>
</evidence>
<dbReference type="RefSeq" id="WP_126149101.1">
    <property type="nucleotide sequence ID" value="NZ_JBHTMH010000001.1"/>
</dbReference>
<evidence type="ECO:0000313" key="13">
    <source>
        <dbReference type="Proteomes" id="UP000268844"/>
    </source>
</evidence>
<comment type="subcellular location">
    <subcellularLocation>
        <location evidence="1">Cell membrane</location>
        <topology evidence="1">Peripheral membrane protein</topology>
    </subcellularLocation>
</comment>
<name>A0A447I7I7_9HYPH</name>
<dbReference type="InterPro" id="IPR027417">
    <property type="entry name" value="P-loop_NTPase"/>
</dbReference>
<keyword evidence="8 12" id="KW-0067">ATP-binding</keyword>
<dbReference type="GO" id="GO:0005886">
    <property type="term" value="C:plasma membrane"/>
    <property type="evidence" value="ECO:0007669"/>
    <property type="project" value="UniProtKB-SubCell"/>
</dbReference>
<dbReference type="AlphaFoldDB" id="A0A447I7I7"/>
<keyword evidence="12" id="KW-0378">Hydrolase</keyword>
<comment type="similarity">
    <text evidence="2">Belongs to the ABC transporter superfamily.</text>
</comment>
<dbReference type="GO" id="GO:0005524">
    <property type="term" value="F:ATP binding"/>
    <property type="evidence" value="ECO:0007669"/>
    <property type="project" value="UniProtKB-KW"/>
</dbReference>
<dbReference type="EMBL" id="UZWD01000009">
    <property type="protein sequence ID" value="VDS03500.1"/>
    <property type="molecule type" value="Genomic_DNA"/>
</dbReference>
<dbReference type="CDD" id="cd03216">
    <property type="entry name" value="ABC_Carb_Monos_I"/>
    <property type="match status" value="1"/>
</dbReference>
<evidence type="ECO:0000256" key="1">
    <source>
        <dbReference type="ARBA" id="ARBA00004202"/>
    </source>
</evidence>
<dbReference type="Pfam" id="PF00005">
    <property type="entry name" value="ABC_tran"/>
    <property type="match status" value="2"/>
</dbReference>
<feature type="domain" description="ABC transporter" evidence="11">
    <location>
        <begin position="252"/>
        <end position="500"/>
    </location>
</feature>
<keyword evidence="6" id="KW-0677">Repeat</keyword>
<evidence type="ECO:0000313" key="12">
    <source>
        <dbReference type="EMBL" id="VDS03500.1"/>
    </source>
</evidence>
<gene>
    <name evidence="12" type="primary">araG</name>
    <name evidence="12" type="ORF">DEVEQU_00623</name>
</gene>
<keyword evidence="3" id="KW-0813">Transport</keyword>
<keyword evidence="7" id="KW-0547">Nucleotide-binding</keyword>
<dbReference type="Gene3D" id="3.40.50.300">
    <property type="entry name" value="P-loop containing nucleotide triphosphate hydrolases"/>
    <property type="match status" value="2"/>
</dbReference>
<sequence>MSGAPVIEMRDISKSFPAVKALSGVSFSCRRGEVHALCGENGAGKSTLIKILSGVYRPDEGEVLIEGQPQQFRHPLAALEAGISVIYQEFSLLRERTVAQNLFLGREPRRHGLIDARAMDAETRRVLGLFGIRHGITPDTLVADLDVASQQMVEIAKALSLNAKVIVMDEPTAALNEAECEVLFALVERLRASGTAVIYITHRMREVTRLADRVTVIKDGTVAASFDHMPTPDAIVRAMVGRDIAAYYPEPAAAADIGETVLSVSNGGNSALHNIDLQLRAGEIVGFAGLQGAGRSALAMALFGANPLTTGSISLHGQEVRFGSPRDAIRAGIGLLPGDRKGEALVLMQSVRDNAMLSARSFAALLGRRDANRFTDLKGMDALLDSMKVRAPSYEQEMRFLSGGNQQKALVARWLALKPKVLIFIEPTRGIDVDAKASIYHLMRELARAGTAIMMVSSDLPEILGASDRIVVMREGRIAGTFDRTATEAELMLAATGQAQGVAA</sequence>
<dbReference type="CDD" id="cd03215">
    <property type="entry name" value="ABC_Carb_Monos_II"/>
    <property type="match status" value="1"/>
</dbReference>
<evidence type="ECO:0000256" key="3">
    <source>
        <dbReference type="ARBA" id="ARBA00022448"/>
    </source>
</evidence>
<dbReference type="OrthoDB" id="9805029at2"/>
<dbReference type="GO" id="GO:0016887">
    <property type="term" value="F:ATP hydrolysis activity"/>
    <property type="evidence" value="ECO:0007669"/>
    <property type="project" value="InterPro"/>
</dbReference>
<dbReference type="InterPro" id="IPR003593">
    <property type="entry name" value="AAA+_ATPase"/>
</dbReference>
<feature type="domain" description="ABC transporter" evidence="11">
    <location>
        <begin position="7"/>
        <end position="244"/>
    </location>
</feature>
<keyword evidence="9" id="KW-1278">Translocase</keyword>
<dbReference type="InterPro" id="IPR050107">
    <property type="entry name" value="ABC_carbohydrate_import_ATPase"/>
</dbReference>
<keyword evidence="5" id="KW-0762">Sugar transport</keyword>
<evidence type="ECO:0000256" key="7">
    <source>
        <dbReference type="ARBA" id="ARBA00022741"/>
    </source>
</evidence>
<dbReference type="PANTHER" id="PTHR43790">
    <property type="entry name" value="CARBOHYDRATE TRANSPORT ATP-BINDING PROTEIN MG119-RELATED"/>
    <property type="match status" value="1"/>
</dbReference>
<reference evidence="12 13" key="1">
    <citation type="submission" date="2018-12" db="EMBL/GenBank/DDBJ databases">
        <authorList>
            <person name="Criscuolo A."/>
        </authorList>
    </citation>
    <scope>NUCLEOTIDE SEQUENCE [LARGE SCALE GENOMIC DNA]</scope>
    <source>
        <strain evidence="12">ACIP1116281</strain>
    </source>
</reference>
<accession>A0A447I7I7</accession>
<protein>
    <submittedName>
        <fullName evidence="12">Arabinose import ATP-binding protein AraG</fullName>
        <ecNumber evidence="12">3.6.3.17</ecNumber>
    </submittedName>
</protein>
<dbReference type="PROSITE" id="PS00211">
    <property type="entry name" value="ABC_TRANSPORTER_1"/>
    <property type="match status" value="1"/>
</dbReference>
<dbReference type="EC" id="3.6.3.17" evidence="12"/>
<proteinExistence type="inferred from homology"/>
<keyword evidence="4" id="KW-1003">Cell membrane</keyword>
<keyword evidence="10" id="KW-0472">Membrane</keyword>
<evidence type="ECO:0000259" key="11">
    <source>
        <dbReference type="PROSITE" id="PS50893"/>
    </source>
</evidence>
<dbReference type="PROSITE" id="PS50893">
    <property type="entry name" value="ABC_TRANSPORTER_2"/>
    <property type="match status" value="2"/>
</dbReference>
<evidence type="ECO:0000256" key="8">
    <source>
        <dbReference type="ARBA" id="ARBA00022840"/>
    </source>
</evidence>
<dbReference type="SMART" id="SM00382">
    <property type="entry name" value="AAA"/>
    <property type="match status" value="2"/>
</dbReference>
<evidence type="ECO:0000256" key="9">
    <source>
        <dbReference type="ARBA" id="ARBA00022967"/>
    </source>
</evidence>
<evidence type="ECO:0000256" key="10">
    <source>
        <dbReference type="ARBA" id="ARBA00023136"/>
    </source>
</evidence>
<keyword evidence="13" id="KW-1185">Reference proteome</keyword>
<organism evidence="12 13">
    <name type="scientific">Devosia equisanguinis</name>
    <dbReference type="NCBI Taxonomy" id="2490941"/>
    <lineage>
        <taxon>Bacteria</taxon>
        <taxon>Pseudomonadati</taxon>
        <taxon>Pseudomonadota</taxon>
        <taxon>Alphaproteobacteria</taxon>
        <taxon>Hyphomicrobiales</taxon>
        <taxon>Devosiaceae</taxon>
        <taxon>Devosia</taxon>
    </lineage>
</organism>
<evidence type="ECO:0000256" key="5">
    <source>
        <dbReference type="ARBA" id="ARBA00022597"/>
    </source>
</evidence>
<evidence type="ECO:0000256" key="6">
    <source>
        <dbReference type="ARBA" id="ARBA00022737"/>
    </source>
</evidence>